<sequence>MDRQSTANTTQKIRSEIPSEIRITRHFPEGIPNQRIEDQNHTSNQKIGAHVRKRSGRNYLTAWLELSAGAGWPEIESPASVWTEFSGGGVATACCREGENVRACCSVLPRRRRRLGE</sequence>
<reference evidence="1 2" key="2">
    <citation type="journal article" date="2022" name="Mol. Ecol. Resour.">
        <title>The genomes of chicory, endive, great burdock and yacon provide insights into Asteraceae paleo-polyploidization history and plant inulin production.</title>
        <authorList>
            <person name="Fan W."/>
            <person name="Wang S."/>
            <person name="Wang H."/>
            <person name="Wang A."/>
            <person name="Jiang F."/>
            <person name="Liu H."/>
            <person name="Zhao H."/>
            <person name="Xu D."/>
            <person name="Zhang Y."/>
        </authorList>
    </citation>
    <scope>NUCLEOTIDE SEQUENCE [LARGE SCALE GENOMIC DNA]</scope>
    <source>
        <strain evidence="2">cv. Punajuju</strain>
        <tissue evidence="1">Leaves</tissue>
    </source>
</reference>
<evidence type="ECO:0000313" key="2">
    <source>
        <dbReference type="Proteomes" id="UP001055811"/>
    </source>
</evidence>
<organism evidence="1 2">
    <name type="scientific">Cichorium intybus</name>
    <name type="common">Chicory</name>
    <dbReference type="NCBI Taxonomy" id="13427"/>
    <lineage>
        <taxon>Eukaryota</taxon>
        <taxon>Viridiplantae</taxon>
        <taxon>Streptophyta</taxon>
        <taxon>Embryophyta</taxon>
        <taxon>Tracheophyta</taxon>
        <taxon>Spermatophyta</taxon>
        <taxon>Magnoliopsida</taxon>
        <taxon>eudicotyledons</taxon>
        <taxon>Gunneridae</taxon>
        <taxon>Pentapetalae</taxon>
        <taxon>asterids</taxon>
        <taxon>campanulids</taxon>
        <taxon>Asterales</taxon>
        <taxon>Asteraceae</taxon>
        <taxon>Cichorioideae</taxon>
        <taxon>Cichorieae</taxon>
        <taxon>Cichoriinae</taxon>
        <taxon>Cichorium</taxon>
    </lineage>
</organism>
<accession>A0ACB8ZLA7</accession>
<comment type="caution">
    <text evidence="1">The sequence shown here is derived from an EMBL/GenBank/DDBJ whole genome shotgun (WGS) entry which is preliminary data.</text>
</comment>
<proteinExistence type="predicted"/>
<dbReference type="EMBL" id="CM042016">
    <property type="protein sequence ID" value="KAI3698281.1"/>
    <property type="molecule type" value="Genomic_DNA"/>
</dbReference>
<name>A0ACB8ZLA7_CICIN</name>
<keyword evidence="2" id="KW-1185">Reference proteome</keyword>
<gene>
    <name evidence="1" type="ORF">L2E82_41695</name>
</gene>
<reference evidence="2" key="1">
    <citation type="journal article" date="2022" name="Mol. Ecol. Resour.">
        <title>The genomes of chicory, endive, great burdock and yacon provide insights into Asteraceae palaeo-polyploidization history and plant inulin production.</title>
        <authorList>
            <person name="Fan W."/>
            <person name="Wang S."/>
            <person name="Wang H."/>
            <person name="Wang A."/>
            <person name="Jiang F."/>
            <person name="Liu H."/>
            <person name="Zhao H."/>
            <person name="Xu D."/>
            <person name="Zhang Y."/>
        </authorList>
    </citation>
    <scope>NUCLEOTIDE SEQUENCE [LARGE SCALE GENOMIC DNA]</scope>
    <source>
        <strain evidence="2">cv. Punajuju</strain>
    </source>
</reference>
<evidence type="ECO:0000313" key="1">
    <source>
        <dbReference type="EMBL" id="KAI3698281.1"/>
    </source>
</evidence>
<protein>
    <submittedName>
        <fullName evidence="1">Uncharacterized protein</fullName>
    </submittedName>
</protein>
<dbReference type="Proteomes" id="UP001055811">
    <property type="component" value="Linkage Group LG08"/>
</dbReference>